<reference evidence="1 2" key="1">
    <citation type="journal article" date="2016" name="Appl. Environ. Microbiol.">
        <title>Whole genome relationships among Francisella bacteria of diverse origin define new species and provide specific regions for detection.</title>
        <authorList>
            <person name="Challacombe J.F."/>
            <person name="Petersen J.M."/>
            <person name="Gallegos-Graves V."/>
            <person name="Hodge D."/>
            <person name="Pillai S."/>
            <person name="Kuske C.R."/>
        </authorList>
    </citation>
    <scope>NUCLEOTIDE SEQUENCE [LARGE SCALE GENOMIC DNA]</scope>
    <source>
        <strain evidence="2">TX07-7310</strain>
    </source>
</reference>
<proteinExistence type="predicted"/>
<accession>A0A1L4BTM2</accession>
<protein>
    <submittedName>
        <fullName evidence="1">Uncharacterized protein</fullName>
    </submittedName>
</protein>
<dbReference type="AlphaFoldDB" id="A0A1L4BTM2"/>
<gene>
    <name evidence="1" type="ORF">F7310_07455</name>
</gene>
<organism evidence="1 2">
    <name type="scientific">Francisella uliginis</name>
    <dbReference type="NCBI Taxonomy" id="573570"/>
    <lineage>
        <taxon>Bacteria</taxon>
        <taxon>Pseudomonadati</taxon>
        <taxon>Pseudomonadota</taxon>
        <taxon>Gammaproteobacteria</taxon>
        <taxon>Thiotrichales</taxon>
        <taxon>Francisellaceae</taxon>
        <taxon>Francisella</taxon>
    </lineage>
</organism>
<dbReference type="Proteomes" id="UP000184222">
    <property type="component" value="Chromosome"/>
</dbReference>
<sequence>MKGLDSIFGKVRVKQDSSHKSTQVDSFNEKLAELDKYFGDEKLSKLLDLEKNTKDITRSQKILLQVNILQELLKQEKDFAVLRGYADLLLEEFNYFHIDEWDSQLASKLLYTVITIKRKVQDNCEDLYKQLCKIDIEKAIKLDS</sequence>
<dbReference type="KEGG" id="frx:F7310_07455"/>
<dbReference type="EMBL" id="CP016796">
    <property type="protein sequence ID" value="API87206.1"/>
    <property type="molecule type" value="Genomic_DNA"/>
</dbReference>
<evidence type="ECO:0000313" key="1">
    <source>
        <dbReference type="EMBL" id="API87206.1"/>
    </source>
</evidence>
<dbReference type="STRING" id="573570.F7310_07455"/>
<evidence type="ECO:0000313" key="2">
    <source>
        <dbReference type="Proteomes" id="UP000184222"/>
    </source>
</evidence>
<keyword evidence="2" id="KW-1185">Reference proteome</keyword>
<name>A0A1L4BTM2_9GAMM</name>